<dbReference type="InterPro" id="IPR017127">
    <property type="entry name" value="Ribosome_uL3_MTase"/>
</dbReference>
<dbReference type="GO" id="GO:0036009">
    <property type="term" value="F:protein-glutamine N-methyltransferase activity"/>
    <property type="evidence" value="ECO:0007669"/>
    <property type="project" value="InterPro"/>
</dbReference>
<dbReference type="InterPro" id="IPR002052">
    <property type="entry name" value="DNA_methylase_N6_adenine_CS"/>
</dbReference>
<reference evidence="2" key="1">
    <citation type="submission" date="2023-03" db="EMBL/GenBank/DDBJ databases">
        <authorList>
            <person name="Steffen K."/>
            <person name="Cardenas P."/>
        </authorList>
    </citation>
    <scope>NUCLEOTIDE SEQUENCE</scope>
</reference>
<dbReference type="GO" id="GO:0005829">
    <property type="term" value="C:cytosol"/>
    <property type="evidence" value="ECO:0007669"/>
    <property type="project" value="TreeGrafter"/>
</dbReference>
<dbReference type="PANTHER" id="PTHR47806">
    <property type="entry name" value="50S RIBOSOMAL PROTEIN L3 GLUTAMINE METHYLTRANSFERASE"/>
    <property type="match status" value="1"/>
</dbReference>
<organism evidence="2 3">
    <name type="scientific">Geodia barretti</name>
    <name type="common">Barrett's horny sponge</name>
    <dbReference type="NCBI Taxonomy" id="519541"/>
    <lineage>
        <taxon>Eukaryota</taxon>
        <taxon>Metazoa</taxon>
        <taxon>Porifera</taxon>
        <taxon>Demospongiae</taxon>
        <taxon>Heteroscleromorpha</taxon>
        <taxon>Tetractinellida</taxon>
        <taxon>Astrophorina</taxon>
        <taxon>Geodiidae</taxon>
        <taxon>Geodia</taxon>
    </lineage>
</organism>
<feature type="region of interest" description="Disordered" evidence="1">
    <location>
        <begin position="1"/>
        <end position="21"/>
    </location>
</feature>
<comment type="caution">
    <text evidence="2">The sequence shown here is derived from an EMBL/GenBank/DDBJ whole genome shotgun (WGS) entry which is preliminary data.</text>
</comment>
<dbReference type="Gene3D" id="3.40.50.150">
    <property type="entry name" value="Vaccinia Virus protein VP39"/>
    <property type="match status" value="1"/>
</dbReference>
<dbReference type="GO" id="GO:0003676">
    <property type="term" value="F:nucleic acid binding"/>
    <property type="evidence" value="ECO:0007669"/>
    <property type="project" value="InterPro"/>
</dbReference>
<gene>
    <name evidence="2" type="ORF">GBAR_LOCUS7026</name>
</gene>
<dbReference type="EMBL" id="CASHTH010001060">
    <property type="protein sequence ID" value="CAI8010714.1"/>
    <property type="molecule type" value="Genomic_DNA"/>
</dbReference>
<evidence type="ECO:0000313" key="2">
    <source>
        <dbReference type="EMBL" id="CAI8010714.1"/>
    </source>
</evidence>
<keyword evidence="2" id="KW-0808">Transferase</keyword>
<keyword evidence="2" id="KW-0689">Ribosomal protein</keyword>
<keyword evidence="2" id="KW-0489">Methyltransferase</keyword>
<dbReference type="GO" id="GO:0032259">
    <property type="term" value="P:methylation"/>
    <property type="evidence" value="ECO:0007669"/>
    <property type="project" value="UniProtKB-KW"/>
</dbReference>
<keyword evidence="2" id="KW-0687">Ribonucleoprotein</keyword>
<evidence type="ECO:0000256" key="1">
    <source>
        <dbReference type="SAM" id="MobiDB-lite"/>
    </source>
</evidence>
<sequence length="137" mass="14264">MGTATGDGVPSRGSVGSTDWKGESACNHGDLFEALDGLVDVVVSNPPYLSDDEVAELPPDVQREPTLALAAGVDGLDVLRRLIVGAWEYEPGGLLALEIDPRRLRGSDLARGTFGDSKVGIVKDHGGLDRVVTVGLG</sequence>
<accession>A0AA35RGD5</accession>
<protein>
    <submittedName>
        <fullName evidence="2">50S ribosomal protein L3 glutamine methyltransferase</fullName>
    </submittedName>
</protein>
<proteinExistence type="predicted"/>
<dbReference type="PANTHER" id="PTHR47806:SF1">
    <property type="entry name" value="RIBOSOMAL PROTEIN UL3 GLUTAMINE METHYLTRANSFERASE"/>
    <property type="match status" value="1"/>
</dbReference>
<keyword evidence="3" id="KW-1185">Reference proteome</keyword>
<name>A0AA35RGD5_GEOBA</name>
<dbReference type="GO" id="GO:0005840">
    <property type="term" value="C:ribosome"/>
    <property type="evidence" value="ECO:0007669"/>
    <property type="project" value="UniProtKB-KW"/>
</dbReference>
<dbReference type="PROSITE" id="PS00092">
    <property type="entry name" value="N6_MTASE"/>
    <property type="match status" value="1"/>
</dbReference>
<dbReference type="Proteomes" id="UP001174909">
    <property type="component" value="Unassembled WGS sequence"/>
</dbReference>
<dbReference type="InterPro" id="IPR029063">
    <property type="entry name" value="SAM-dependent_MTases_sf"/>
</dbReference>
<dbReference type="SUPFAM" id="SSF53335">
    <property type="entry name" value="S-adenosyl-L-methionine-dependent methyltransferases"/>
    <property type="match status" value="1"/>
</dbReference>
<dbReference type="AlphaFoldDB" id="A0AA35RGD5"/>
<evidence type="ECO:0000313" key="3">
    <source>
        <dbReference type="Proteomes" id="UP001174909"/>
    </source>
</evidence>